<dbReference type="EMBL" id="VSSQ01008483">
    <property type="protein sequence ID" value="MPM38984.1"/>
    <property type="molecule type" value="Genomic_DNA"/>
</dbReference>
<evidence type="ECO:0000313" key="1">
    <source>
        <dbReference type="EMBL" id="MPM38984.1"/>
    </source>
</evidence>
<dbReference type="Pfam" id="PF14559">
    <property type="entry name" value="TPR_19"/>
    <property type="match status" value="1"/>
</dbReference>
<sequence>MLQQADAQSPSFVFPFRNECKDVFEWAMSKSNSWKPAYYMALLQGSVNNTEAARTLLNKLGDQPDFPPFYSLRASLSNKDIDKERDLKKAVTFAPTEWRYNQRLTNHYLGKQEYVKAIKTIEPLYAKNKNHFPTVSLYARTLMSNKQYDEAEKLLNAIHILPFEGERGGRVMYREIKMMLATHALAKGKTKRAGEKVLESLQWPRNLGVGKPFDDQIDTRLEDWMLAMIAIKSNKHADKEHYLKKVTQATQLSNNFSTLLQCLAWSQLGEQQKANDLFAKWSSLQSNPLAVEWAGRFFEENRDKVYPFDVDEMIQLIKVISGGRDSRLF</sequence>
<accession>A0A644ZML4</accession>
<dbReference type="AlphaFoldDB" id="A0A644ZML4"/>
<evidence type="ECO:0008006" key="2">
    <source>
        <dbReference type="Google" id="ProtNLM"/>
    </source>
</evidence>
<dbReference type="Gene3D" id="1.25.40.10">
    <property type="entry name" value="Tetratricopeptide repeat domain"/>
    <property type="match status" value="1"/>
</dbReference>
<reference evidence="1" key="1">
    <citation type="submission" date="2019-08" db="EMBL/GenBank/DDBJ databases">
        <authorList>
            <person name="Kucharzyk K."/>
            <person name="Murdoch R.W."/>
            <person name="Higgins S."/>
            <person name="Loffler F."/>
        </authorList>
    </citation>
    <scope>NUCLEOTIDE SEQUENCE</scope>
</reference>
<proteinExistence type="predicted"/>
<organism evidence="1">
    <name type="scientific">bioreactor metagenome</name>
    <dbReference type="NCBI Taxonomy" id="1076179"/>
    <lineage>
        <taxon>unclassified sequences</taxon>
        <taxon>metagenomes</taxon>
        <taxon>ecological metagenomes</taxon>
    </lineage>
</organism>
<protein>
    <recommendedName>
        <fullName evidence="2">Beta-barrel assembly-enhancing protease</fullName>
    </recommendedName>
</protein>
<gene>
    <name evidence="1" type="ORF">SDC9_85615</name>
</gene>
<dbReference type="InterPro" id="IPR011990">
    <property type="entry name" value="TPR-like_helical_dom_sf"/>
</dbReference>
<comment type="caution">
    <text evidence="1">The sequence shown here is derived from an EMBL/GenBank/DDBJ whole genome shotgun (WGS) entry which is preliminary data.</text>
</comment>
<name>A0A644ZML4_9ZZZZ</name>
<dbReference type="SUPFAM" id="SSF48452">
    <property type="entry name" value="TPR-like"/>
    <property type="match status" value="1"/>
</dbReference>